<dbReference type="AlphaFoldDB" id="A0A098S2U6"/>
<dbReference type="SUPFAM" id="SSF53448">
    <property type="entry name" value="Nucleotide-diphospho-sugar transferases"/>
    <property type="match status" value="1"/>
</dbReference>
<dbReference type="STRING" id="1524460.IX84_23695"/>
<gene>
    <name evidence="1" type="ORF">IX84_23695</name>
</gene>
<dbReference type="RefSeq" id="WP_044226215.1">
    <property type="nucleotide sequence ID" value="NZ_JBKAGJ010000002.1"/>
</dbReference>
<proteinExistence type="predicted"/>
<organism evidence="1 2">
    <name type="scientific">Phaeodactylibacter xiamenensis</name>
    <dbReference type="NCBI Taxonomy" id="1524460"/>
    <lineage>
        <taxon>Bacteria</taxon>
        <taxon>Pseudomonadati</taxon>
        <taxon>Bacteroidota</taxon>
        <taxon>Saprospiria</taxon>
        <taxon>Saprospirales</taxon>
        <taxon>Haliscomenobacteraceae</taxon>
        <taxon>Phaeodactylibacter</taxon>
    </lineage>
</organism>
<dbReference type="EMBL" id="JPOS01000082">
    <property type="protein sequence ID" value="KGE86138.1"/>
    <property type="molecule type" value="Genomic_DNA"/>
</dbReference>
<evidence type="ECO:0000313" key="1">
    <source>
        <dbReference type="EMBL" id="KGE86138.1"/>
    </source>
</evidence>
<accession>A0A098S2U6</accession>
<sequence length="450" mass="52269">MKYVFVVCGAAQHIQALHFALGLLKQFSRKPAVVVTDASRNAIPIQHNEIIDIATPPQLSAHEAAIYLKTSLHRHLDFNNDETYCYLDSDVLAVRPGVDEIFNHFIPPIRFCSDHCRMMEFSPSAVYQPGSEELIRKQKELEVLRHRYQPLEEAQKAEAGAHYERIQAIKKAFNAAQPAHAGKFKDFGSCKGRLRLLLAKTAFKALFWSNAVLTFPLEILYPGIRKKSFESLHKAVFGAPFEFDAFVQKHGYRYDKKERKWYDEQGQFIFDEAIVIRAIEAQSAFRWDGLTLSWQDSEGRKISWPSSDALRQLIHQKFGVHINQKNWQHWNGGVFLFGRASIPFLEQWHAWTLEIFHDPKWKTRDQGTLIATVWKYGLENHSTLPIEYNFIADYYHPRIQYNGDLSFRFRGSPDCIRPFLLHIYHHFGDTSWPLWLDVEDRAGQSFSPTE</sequence>
<evidence type="ECO:0008006" key="3">
    <source>
        <dbReference type="Google" id="ProtNLM"/>
    </source>
</evidence>
<dbReference type="InterPro" id="IPR029044">
    <property type="entry name" value="Nucleotide-diphossugar_trans"/>
</dbReference>
<dbReference type="OrthoDB" id="9776488at2"/>
<name>A0A098S2U6_9BACT</name>
<protein>
    <recommendedName>
        <fullName evidence="3">Nucleotide-diphospho-sugar transferase domain-containing protein</fullName>
    </recommendedName>
</protein>
<comment type="caution">
    <text evidence="1">The sequence shown here is derived from an EMBL/GenBank/DDBJ whole genome shotgun (WGS) entry which is preliminary data.</text>
</comment>
<dbReference type="Proteomes" id="UP000029736">
    <property type="component" value="Unassembled WGS sequence"/>
</dbReference>
<keyword evidence="2" id="KW-1185">Reference proteome</keyword>
<evidence type="ECO:0000313" key="2">
    <source>
        <dbReference type="Proteomes" id="UP000029736"/>
    </source>
</evidence>
<reference evidence="1 2" key="1">
    <citation type="journal article" date="2014" name="Int. J. Syst. Evol. Microbiol.">
        <title>Phaeodactylibacter xiamenensis gen. nov., sp. nov., a member of the family Saprospiraceae isolated from the marine alga Phaeodactylum tricornutum.</title>
        <authorList>
            <person name="Chen Z.Jr."/>
            <person name="Lei X."/>
            <person name="Lai Q."/>
            <person name="Li Y."/>
            <person name="Zhang B."/>
            <person name="Zhang J."/>
            <person name="Zhang H."/>
            <person name="Yang L."/>
            <person name="Zheng W."/>
            <person name="Tian Y."/>
            <person name="Yu Z."/>
            <person name="Xu H.Jr."/>
            <person name="Zheng T."/>
        </authorList>
    </citation>
    <scope>NUCLEOTIDE SEQUENCE [LARGE SCALE GENOMIC DNA]</scope>
    <source>
        <strain evidence="1 2">KD52</strain>
    </source>
</reference>